<keyword evidence="4" id="KW-1185">Reference proteome</keyword>
<accession>A0A2M8M6F4</accession>
<comment type="caution">
    <text evidence="3">The sequence shown here is derived from an EMBL/GenBank/DDBJ whole genome shotgun (WGS) entry which is preliminary data.</text>
</comment>
<dbReference type="Proteomes" id="UP000230407">
    <property type="component" value="Unassembled WGS sequence"/>
</dbReference>
<dbReference type="Pfam" id="PF13699">
    <property type="entry name" value="eCIS_core"/>
    <property type="match status" value="1"/>
</dbReference>
<feature type="compositionally biased region" description="Basic and acidic residues" evidence="1">
    <location>
        <begin position="96"/>
        <end position="106"/>
    </location>
</feature>
<dbReference type="InterPro" id="IPR025295">
    <property type="entry name" value="eCIS_core_dom"/>
</dbReference>
<evidence type="ECO:0000256" key="1">
    <source>
        <dbReference type="SAM" id="MobiDB-lite"/>
    </source>
</evidence>
<dbReference type="AlphaFoldDB" id="A0A2M8M6F4"/>
<feature type="compositionally biased region" description="Low complexity" evidence="1">
    <location>
        <begin position="108"/>
        <end position="128"/>
    </location>
</feature>
<evidence type="ECO:0000313" key="4">
    <source>
        <dbReference type="Proteomes" id="UP000230407"/>
    </source>
</evidence>
<gene>
    <name evidence="3" type="ORF">CUT44_03030</name>
</gene>
<evidence type="ECO:0000313" key="3">
    <source>
        <dbReference type="EMBL" id="PJE99766.1"/>
    </source>
</evidence>
<evidence type="ECO:0000259" key="2">
    <source>
        <dbReference type="Pfam" id="PF13699"/>
    </source>
</evidence>
<feature type="region of interest" description="Disordered" evidence="1">
    <location>
        <begin position="76"/>
        <end position="156"/>
    </location>
</feature>
<feature type="compositionally biased region" description="Pro residues" evidence="1">
    <location>
        <begin position="325"/>
        <end position="335"/>
    </location>
</feature>
<name>A0A2M8M6F4_9ACTN</name>
<feature type="domain" description="eCIS core" evidence="2">
    <location>
        <begin position="7"/>
        <end position="76"/>
    </location>
</feature>
<feature type="compositionally biased region" description="Basic residues" evidence="1">
    <location>
        <begin position="361"/>
        <end position="379"/>
    </location>
</feature>
<organism evidence="3 4">
    <name type="scientific">Streptomyces carminius</name>
    <dbReference type="NCBI Taxonomy" id="2665496"/>
    <lineage>
        <taxon>Bacteria</taxon>
        <taxon>Bacillati</taxon>
        <taxon>Actinomycetota</taxon>
        <taxon>Actinomycetes</taxon>
        <taxon>Kitasatosporales</taxon>
        <taxon>Streptomycetaceae</taxon>
        <taxon>Streptomyces</taxon>
    </lineage>
</organism>
<reference evidence="3 4" key="1">
    <citation type="submission" date="2017-11" db="EMBL/GenBank/DDBJ databases">
        <title>Streptomyces carmine sp. nov., a novel actinomycete isolated from Sophora alopecuroides in Xinjiang, China.</title>
        <authorList>
            <person name="Wang Y."/>
            <person name="Luo X."/>
            <person name="Wan C."/>
            <person name="Zhang L."/>
        </authorList>
    </citation>
    <scope>NUCLEOTIDE SEQUENCE [LARGE SCALE GENOMIC DNA]</scope>
    <source>
        <strain evidence="3 4">TRM SA0054</strain>
    </source>
</reference>
<protein>
    <recommendedName>
        <fullName evidence="2">eCIS core domain-containing protein</fullName>
    </recommendedName>
</protein>
<sequence>MASPGRPLPADLRREAETFYQNDLSPVRVHDDAVAQRATAALGARAMTVGSHIFLPPKAAGDKSVVGHELSHASSNLAGVRETGDTNGAGVTVTDPRQDSEQRAETDGTAFAAGAGRAPSAGSPTAPRTGGGGGGGPVVARVKSTPGGKGKGAVSGQLPGREEIIAEVDRLAKACTCKQSKKQWGRITKDVVIRYARDYKDDRDGQSLRHLTRQMLNAMADEERKAREGTAAPAGGSGKKETEPVKEQEIQAALVNGHLVFASNCNQSMFRLHELLKELSGEAGGEEDLEGGEGLQKLMTKDFGVRTTTRTTTRRKAARATPSRRPSPSPSPRSCPPRRAGASGRRLPRTPTRAGSGAGPNRRRRKPVRRRGPSRRRARSGNGATVRPCWTFLGNAS</sequence>
<proteinExistence type="predicted"/>
<dbReference type="EMBL" id="PGGW01000011">
    <property type="protein sequence ID" value="PJE99766.1"/>
    <property type="molecule type" value="Genomic_DNA"/>
</dbReference>
<feature type="region of interest" description="Disordered" evidence="1">
    <location>
        <begin position="283"/>
        <end position="397"/>
    </location>
</feature>
<feature type="region of interest" description="Disordered" evidence="1">
    <location>
        <begin position="221"/>
        <end position="246"/>
    </location>
</feature>